<dbReference type="Gene3D" id="1.10.10.60">
    <property type="entry name" value="Homeodomain-like"/>
    <property type="match status" value="1"/>
</dbReference>
<feature type="DNA-binding region" description="H-T-H motif" evidence="4">
    <location>
        <begin position="86"/>
        <end position="105"/>
    </location>
</feature>
<feature type="domain" description="HTH tetR-type" evidence="6">
    <location>
        <begin position="63"/>
        <end position="123"/>
    </location>
</feature>
<dbReference type="EMBL" id="QUAK01000037">
    <property type="protein sequence ID" value="RFU87359.1"/>
    <property type="molecule type" value="Genomic_DNA"/>
</dbReference>
<evidence type="ECO:0000256" key="3">
    <source>
        <dbReference type="ARBA" id="ARBA00023163"/>
    </source>
</evidence>
<evidence type="ECO:0000313" key="8">
    <source>
        <dbReference type="Proteomes" id="UP000263094"/>
    </source>
</evidence>
<protein>
    <submittedName>
        <fullName evidence="7">TetR/AcrR family transcriptional regulator</fullName>
    </submittedName>
</protein>
<accession>A0A372M947</accession>
<dbReference type="InterPro" id="IPR001647">
    <property type="entry name" value="HTH_TetR"/>
</dbReference>
<dbReference type="PROSITE" id="PS50977">
    <property type="entry name" value="HTH_TETR_2"/>
    <property type="match status" value="1"/>
</dbReference>
<dbReference type="Pfam" id="PF02909">
    <property type="entry name" value="TetR_C_1"/>
    <property type="match status" value="1"/>
</dbReference>
<comment type="caution">
    <text evidence="7">The sequence shown here is derived from an EMBL/GenBank/DDBJ whole genome shotgun (WGS) entry which is preliminary data.</text>
</comment>
<dbReference type="PANTHER" id="PTHR30055:SF151">
    <property type="entry name" value="TRANSCRIPTIONAL REGULATORY PROTEIN"/>
    <property type="match status" value="1"/>
</dbReference>
<evidence type="ECO:0000313" key="7">
    <source>
        <dbReference type="EMBL" id="RFU87359.1"/>
    </source>
</evidence>
<evidence type="ECO:0000256" key="1">
    <source>
        <dbReference type="ARBA" id="ARBA00023015"/>
    </source>
</evidence>
<evidence type="ECO:0000256" key="5">
    <source>
        <dbReference type="SAM" id="MobiDB-lite"/>
    </source>
</evidence>
<dbReference type="InterPro" id="IPR036271">
    <property type="entry name" value="Tet_transcr_reg_TetR-rel_C_sf"/>
</dbReference>
<dbReference type="GO" id="GO:0003700">
    <property type="term" value="F:DNA-binding transcription factor activity"/>
    <property type="evidence" value="ECO:0007669"/>
    <property type="project" value="TreeGrafter"/>
</dbReference>
<feature type="region of interest" description="Disordered" evidence="5">
    <location>
        <begin position="1"/>
        <end position="63"/>
    </location>
</feature>
<dbReference type="GO" id="GO:0045892">
    <property type="term" value="P:negative regulation of DNA-templated transcription"/>
    <property type="evidence" value="ECO:0007669"/>
    <property type="project" value="InterPro"/>
</dbReference>
<dbReference type="GO" id="GO:0000976">
    <property type="term" value="F:transcription cis-regulatory region binding"/>
    <property type="evidence" value="ECO:0007669"/>
    <property type="project" value="TreeGrafter"/>
</dbReference>
<gene>
    <name evidence="7" type="ORF">DY218_07460</name>
</gene>
<dbReference type="OrthoDB" id="3214072at2"/>
<evidence type="ECO:0000259" key="6">
    <source>
        <dbReference type="PROSITE" id="PS50977"/>
    </source>
</evidence>
<dbReference type="Pfam" id="PF00440">
    <property type="entry name" value="TetR_N"/>
    <property type="match status" value="1"/>
</dbReference>
<dbReference type="InterPro" id="IPR050109">
    <property type="entry name" value="HTH-type_TetR-like_transc_reg"/>
</dbReference>
<dbReference type="InterPro" id="IPR004111">
    <property type="entry name" value="Repressor_TetR_C"/>
</dbReference>
<dbReference type="SUPFAM" id="SSF46689">
    <property type="entry name" value="Homeodomain-like"/>
    <property type="match status" value="1"/>
</dbReference>
<dbReference type="RefSeq" id="WP_128555110.1">
    <property type="nucleotide sequence ID" value="NZ_QUAK01000037.1"/>
</dbReference>
<feature type="compositionally biased region" description="Low complexity" evidence="5">
    <location>
        <begin position="45"/>
        <end position="55"/>
    </location>
</feature>
<evidence type="ECO:0000256" key="4">
    <source>
        <dbReference type="PROSITE-ProRule" id="PRU00335"/>
    </source>
</evidence>
<keyword evidence="2 4" id="KW-0238">DNA-binding</keyword>
<dbReference type="InterPro" id="IPR009057">
    <property type="entry name" value="Homeodomain-like_sf"/>
</dbReference>
<keyword evidence="1" id="KW-0805">Transcription regulation</keyword>
<dbReference type="Gene3D" id="1.10.357.10">
    <property type="entry name" value="Tetracycline Repressor, domain 2"/>
    <property type="match status" value="1"/>
</dbReference>
<dbReference type="Proteomes" id="UP000263094">
    <property type="component" value="Unassembled WGS sequence"/>
</dbReference>
<sequence>MTRAADRSKRPLRTSVWLDGRPPAGDAPRGDAPRGKAPEGRAPEGRAPAPTPGGARRPDQPTGLDLHRIVTETVALLDTDGLASFSMRKLAGRLGVTAMSVYWYVDTKDDLLELALDEVFAELPPNTEGEPIEASPDWWARLRALAHGYRAVLVRHPWVTTLIGNYLNVGPRSKAFSLAVQRVIRDTGLPPERRMGAIGATFQFVYGFGTIEGHFKQRCATAGMTQDEYYTEAIGSIRQSPEMAGYLESADEILAARGEGTVEELRERDFEVALDILIAGIEATTARG</sequence>
<dbReference type="PANTHER" id="PTHR30055">
    <property type="entry name" value="HTH-TYPE TRANSCRIPTIONAL REGULATOR RUTR"/>
    <property type="match status" value="1"/>
</dbReference>
<proteinExistence type="predicted"/>
<evidence type="ECO:0000256" key="2">
    <source>
        <dbReference type="ARBA" id="ARBA00023125"/>
    </source>
</evidence>
<reference evidence="7 8" key="1">
    <citation type="submission" date="2018-08" db="EMBL/GenBank/DDBJ databases">
        <title>Isolation, diversity and antifungal activity of Actinobacteria from wheat.</title>
        <authorList>
            <person name="Han C."/>
        </authorList>
    </citation>
    <scope>NUCLEOTIDE SEQUENCE [LARGE SCALE GENOMIC DNA]</scope>
    <source>
        <strain evidence="7 8">NEAU-YY421</strain>
    </source>
</reference>
<name>A0A372M947_9ACTN</name>
<organism evidence="7 8">
    <name type="scientific">Streptomyces triticagri</name>
    <dbReference type="NCBI Taxonomy" id="2293568"/>
    <lineage>
        <taxon>Bacteria</taxon>
        <taxon>Bacillati</taxon>
        <taxon>Actinomycetota</taxon>
        <taxon>Actinomycetes</taxon>
        <taxon>Kitasatosporales</taxon>
        <taxon>Streptomycetaceae</taxon>
        <taxon>Streptomyces</taxon>
    </lineage>
</organism>
<keyword evidence="8" id="KW-1185">Reference proteome</keyword>
<keyword evidence="3" id="KW-0804">Transcription</keyword>
<feature type="compositionally biased region" description="Basic and acidic residues" evidence="5">
    <location>
        <begin position="28"/>
        <end position="44"/>
    </location>
</feature>
<dbReference type="AlphaFoldDB" id="A0A372M947"/>
<dbReference type="SUPFAM" id="SSF48498">
    <property type="entry name" value="Tetracyclin repressor-like, C-terminal domain"/>
    <property type="match status" value="1"/>
</dbReference>